<reference evidence="1 2" key="1">
    <citation type="submission" date="2024-01" db="EMBL/GenBank/DDBJ databases">
        <title>The complete chloroplast genome sequence of Lithospermum erythrorhizon: insights into the phylogenetic relationship among Boraginaceae species and the maternal lineages of purple gromwells.</title>
        <authorList>
            <person name="Okada T."/>
            <person name="Watanabe K."/>
        </authorList>
    </citation>
    <scope>NUCLEOTIDE SEQUENCE [LARGE SCALE GENOMIC DNA]</scope>
</reference>
<name>A0AAV3QMS3_LITER</name>
<keyword evidence="2" id="KW-1185">Reference proteome</keyword>
<dbReference type="Proteomes" id="UP001454036">
    <property type="component" value="Unassembled WGS sequence"/>
</dbReference>
<proteinExistence type="predicted"/>
<dbReference type="AlphaFoldDB" id="A0AAV3QMS3"/>
<accession>A0AAV3QMS3</accession>
<sequence>MMLMILSKIQKERRIKKDGAELVVQPTAIDTWHPQDEFQDRMMHGVTQNCTNVGTTAIDSHVDTGQCETNASMTVKKATVQKTIDPNACT</sequence>
<evidence type="ECO:0000313" key="2">
    <source>
        <dbReference type="Proteomes" id="UP001454036"/>
    </source>
</evidence>
<protein>
    <submittedName>
        <fullName evidence="1">Uncharacterized protein</fullName>
    </submittedName>
</protein>
<gene>
    <name evidence="1" type="ORF">LIER_20049</name>
</gene>
<comment type="caution">
    <text evidence="1">The sequence shown here is derived from an EMBL/GenBank/DDBJ whole genome shotgun (WGS) entry which is preliminary data.</text>
</comment>
<organism evidence="1 2">
    <name type="scientific">Lithospermum erythrorhizon</name>
    <name type="common">Purple gromwell</name>
    <name type="synonym">Lithospermum officinale var. erythrorhizon</name>
    <dbReference type="NCBI Taxonomy" id="34254"/>
    <lineage>
        <taxon>Eukaryota</taxon>
        <taxon>Viridiplantae</taxon>
        <taxon>Streptophyta</taxon>
        <taxon>Embryophyta</taxon>
        <taxon>Tracheophyta</taxon>
        <taxon>Spermatophyta</taxon>
        <taxon>Magnoliopsida</taxon>
        <taxon>eudicotyledons</taxon>
        <taxon>Gunneridae</taxon>
        <taxon>Pentapetalae</taxon>
        <taxon>asterids</taxon>
        <taxon>lamiids</taxon>
        <taxon>Boraginales</taxon>
        <taxon>Boraginaceae</taxon>
        <taxon>Boraginoideae</taxon>
        <taxon>Lithospermeae</taxon>
        <taxon>Lithospermum</taxon>
    </lineage>
</organism>
<evidence type="ECO:0000313" key="1">
    <source>
        <dbReference type="EMBL" id="GAA0164398.1"/>
    </source>
</evidence>
<dbReference type="EMBL" id="BAABME010005031">
    <property type="protein sequence ID" value="GAA0164398.1"/>
    <property type="molecule type" value="Genomic_DNA"/>
</dbReference>